<evidence type="ECO:0000256" key="3">
    <source>
        <dbReference type="SAM" id="SignalP"/>
    </source>
</evidence>
<dbReference type="InterPro" id="IPR002022">
    <property type="entry name" value="Pec_lyase"/>
</dbReference>
<keyword evidence="6" id="KW-1185">Reference proteome</keyword>
<keyword evidence="2" id="KW-0624">Polysaccharide degradation</keyword>
<dbReference type="EMBL" id="CP040442">
    <property type="protein sequence ID" value="QOW10430.1"/>
    <property type="molecule type" value="Genomic_DNA"/>
</dbReference>
<dbReference type="SUPFAM" id="SSF51126">
    <property type="entry name" value="Pectin lyase-like"/>
    <property type="match status" value="1"/>
</dbReference>
<dbReference type="GO" id="GO:0000272">
    <property type="term" value="P:polysaccharide catabolic process"/>
    <property type="evidence" value="ECO:0007669"/>
    <property type="project" value="UniProtKB-KW"/>
</dbReference>
<dbReference type="InterPro" id="IPR045032">
    <property type="entry name" value="PEL"/>
</dbReference>
<keyword evidence="2" id="KW-0964">Secreted</keyword>
<reference evidence="5 6" key="1">
    <citation type="submission" date="2019-05" db="EMBL/GenBank/DDBJ databases">
        <title>Chryseobacterium sp. isolated from King George Island, maritime Antarctica.</title>
        <authorList>
            <person name="Peng X."/>
        </authorList>
    </citation>
    <scope>NUCLEOTIDE SEQUENCE [LARGE SCALE GENOMIC DNA]</scope>
    <source>
        <strain evidence="5 6">7-3A</strain>
    </source>
</reference>
<keyword evidence="2" id="KW-0119">Carbohydrate metabolism</keyword>
<evidence type="ECO:0000256" key="2">
    <source>
        <dbReference type="RuleBase" id="RU361173"/>
    </source>
</evidence>
<dbReference type="Pfam" id="PF00544">
    <property type="entry name" value="Pectate_lyase_4"/>
    <property type="match status" value="1"/>
</dbReference>
<dbReference type="PANTHER" id="PTHR31683">
    <property type="entry name" value="PECTATE LYASE 18-RELATED"/>
    <property type="match status" value="1"/>
</dbReference>
<dbReference type="KEGG" id="kfa:Q73A0000_08650"/>
<feature type="chain" id="PRO_5033039816" evidence="3">
    <location>
        <begin position="26"/>
        <end position="441"/>
    </location>
</feature>
<dbReference type="Proteomes" id="UP000594195">
    <property type="component" value="Chromosome"/>
</dbReference>
<keyword evidence="1 2" id="KW-0456">Lyase</keyword>
<dbReference type="PANTHER" id="PTHR31683:SF18">
    <property type="entry name" value="PECTATE LYASE 21-RELATED"/>
    <property type="match status" value="1"/>
</dbReference>
<dbReference type="RefSeq" id="WP_193810597.1">
    <property type="nucleotide sequence ID" value="NZ_CP040442.1"/>
</dbReference>
<evidence type="ECO:0000313" key="6">
    <source>
        <dbReference type="Proteomes" id="UP000594195"/>
    </source>
</evidence>
<comment type="similarity">
    <text evidence="2">Belongs to the polysaccharide lyase 1 family.</text>
</comment>
<evidence type="ECO:0000256" key="1">
    <source>
        <dbReference type="ARBA" id="ARBA00023239"/>
    </source>
</evidence>
<gene>
    <name evidence="5" type="ORF">Q73A0000_08650</name>
</gene>
<keyword evidence="3" id="KW-0732">Signal</keyword>
<sequence length="441" mass="46476">MKKYIFSFLTSLLCIFSYSQNYFLAAPEGFAAGTTGGGSATPVTVSTFADLKSNLTSTGAKVILVSGTITVPINNQISAVITNKSLIGLPGAKLVNENQTFTGAGILNLKSGSNNIIIRNLIFVGPGAYDIDGKDNLTADGATNLWVDHCEFQDGLDGNFDIKGKSDNVTVSWCKFTYLKPPLAGGSGGSNDHRFSNLVGSSATDAPSDGHYSITFQNCFWSEGAKERMPRARNAELHILSSYYKTSVSGSKAIGLGGGVNNTTCYVENTNFAKIGSVYTNYPGDGGTVAINFVNSLKTPSNIGTVAAPTYSYTPIPVDKVEMFLTDATCGAGATLQVTASGIISPSNCTNLGINTTGANATKSIVSRVSDNSLYLYFPVKITGKVTIEIFSMAGQLLKTLQHNVKASVPVEINIASLKGGFYIFSAQAEKNALSGKFQKK</sequence>
<evidence type="ECO:0000313" key="5">
    <source>
        <dbReference type="EMBL" id="QOW10430.1"/>
    </source>
</evidence>
<name>A0A7M2Y8K6_9FLAO</name>
<feature type="signal peptide" evidence="3">
    <location>
        <begin position="1"/>
        <end position="25"/>
    </location>
</feature>
<dbReference type="AlphaFoldDB" id="A0A7M2Y8K6"/>
<accession>A0A7M2Y8K6</accession>
<feature type="domain" description="Pectate lyase" evidence="4">
    <location>
        <begin position="38"/>
        <end position="273"/>
    </location>
</feature>
<dbReference type="SMART" id="SM00656">
    <property type="entry name" value="Amb_all"/>
    <property type="match status" value="1"/>
</dbReference>
<comment type="subcellular location">
    <subcellularLocation>
        <location evidence="2">Secreted</location>
    </subcellularLocation>
</comment>
<proteinExistence type="inferred from homology"/>
<protein>
    <submittedName>
        <fullName evidence="5">Pectate lyase</fullName>
    </submittedName>
</protein>
<organism evidence="5 6">
    <name type="scientific">Kaistella flava</name>
    <name type="common">ex Peng et al. 2021</name>
    <dbReference type="NCBI Taxonomy" id="2038776"/>
    <lineage>
        <taxon>Bacteria</taxon>
        <taxon>Pseudomonadati</taxon>
        <taxon>Bacteroidota</taxon>
        <taxon>Flavobacteriia</taxon>
        <taxon>Flavobacteriales</taxon>
        <taxon>Weeksellaceae</taxon>
        <taxon>Chryseobacterium group</taxon>
        <taxon>Kaistella</taxon>
    </lineage>
</organism>
<dbReference type="InterPro" id="IPR012334">
    <property type="entry name" value="Pectin_lyas_fold"/>
</dbReference>
<dbReference type="InterPro" id="IPR011050">
    <property type="entry name" value="Pectin_lyase_fold/virulence"/>
</dbReference>
<dbReference type="Gene3D" id="2.160.20.10">
    <property type="entry name" value="Single-stranded right-handed beta-helix, Pectin lyase-like"/>
    <property type="match status" value="1"/>
</dbReference>
<evidence type="ECO:0000259" key="4">
    <source>
        <dbReference type="SMART" id="SM00656"/>
    </source>
</evidence>
<dbReference type="GO" id="GO:0005576">
    <property type="term" value="C:extracellular region"/>
    <property type="evidence" value="ECO:0007669"/>
    <property type="project" value="UniProtKB-SubCell"/>
</dbReference>
<dbReference type="GO" id="GO:0030570">
    <property type="term" value="F:pectate lyase activity"/>
    <property type="evidence" value="ECO:0007669"/>
    <property type="project" value="InterPro"/>
</dbReference>